<evidence type="ECO:0000313" key="3">
    <source>
        <dbReference type="Proteomes" id="UP000316626"/>
    </source>
</evidence>
<accession>A0A544TQI4</accession>
<organism evidence="2 3">
    <name type="scientific">Psychrobacillus vulpis</name>
    <dbReference type="NCBI Taxonomy" id="2325572"/>
    <lineage>
        <taxon>Bacteria</taxon>
        <taxon>Bacillati</taxon>
        <taxon>Bacillota</taxon>
        <taxon>Bacilli</taxon>
        <taxon>Bacillales</taxon>
        <taxon>Bacillaceae</taxon>
        <taxon>Psychrobacillus</taxon>
    </lineage>
</organism>
<keyword evidence="3" id="KW-1185">Reference proteome</keyword>
<evidence type="ECO:0000313" key="2">
    <source>
        <dbReference type="EMBL" id="TQR19709.1"/>
    </source>
</evidence>
<proteinExistence type="predicted"/>
<name>A0A544TQI4_9BACI</name>
<dbReference type="EMBL" id="VDGI01000011">
    <property type="protein sequence ID" value="TQR19709.1"/>
    <property type="molecule type" value="Genomic_DNA"/>
</dbReference>
<dbReference type="RefSeq" id="WP_142642619.1">
    <property type="nucleotide sequence ID" value="NZ_VDGI01000011.1"/>
</dbReference>
<evidence type="ECO:0000256" key="1">
    <source>
        <dbReference type="SAM" id="Coils"/>
    </source>
</evidence>
<feature type="coiled-coil region" evidence="1">
    <location>
        <begin position="56"/>
        <end position="83"/>
    </location>
</feature>
<dbReference type="InterPro" id="IPR043733">
    <property type="entry name" value="DUF5677"/>
</dbReference>
<comment type="caution">
    <text evidence="2">The sequence shown here is derived from an EMBL/GenBank/DDBJ whole genome shotgun (WGS) entry which is preliminary data.</text>
</comment>
<dbReference type="Pfam" id="PF18928">
    <property type="entry name" value="DUF5677"/>
    <property type="match status" value="1"/>
</dbReference>
<keyword evidence="1" id="KW-0175">Coiled coil</keyword>
<sequence>MLHTTVGRAAYEVFLQLEFMLKEENDIKRKALSYYSTWLYEEVTFINKELKNKKPMLSKEVLLKKLEDNNRLLNNEFKSFQEEIFRTKKKLRINHPPKWYSLFDGPDNLKKLAKQTSLKEAHSVLYTGMSAEAHGLKSITDISKSNKHLDPIRTSDFALSLILLERNFIITITIKIIMKYLPSEYEDFKHFAFTIFEVE</sequence>
<dbReference type="OrthoDB" id="956451at2"/>
<reference evidence="2 3" key="1">
    <citation type="submission" date="2019-06" db="EMBL/GenBank/DDBJ databases">
        <title>Psychrobacillus vulpis sp. nov., a new species isolated from feces of a red fox that inhabits in The Tablas de Daimiel Natural Park, Albacete, Spain.</title>
        <authorList>
            <person name="Rodriguez M."/>
            <person name="Reina J.C."/>
            <person name="Bejar V."/>
            <person name="Llamas I."/>
        </authorList>
    </citation>
    <scope>NUCLEOTIDE SEQUENCE [LARGE SCALE GENOMIC DNA]</scope>
    <source>
        <strain evidence="2 3">Z8</strain>
    </source>
</reference>
<protein>
    <submittedName>
        <fullName evidence="2">Uncharacterized protein</fullName>
    </submittedName>
</protein>
<dbReference type="AlphaFoldDB" id="A0A544TQI4"/>
<dbReference type="Proteomes" id="UP000316626">
    <property type="component" value="Unassembled WGS sequence"/>
</dbReference>
<gene>
    <name evidence="2" type="ORF">FG384_10850</name>
</gene>